<keyword evidence="2" id="KW-0812">Transmembrane</keyword>
<feature type="compositionally biased region" description="Pro residues" evidence="1">
    <location>
        <begin position="17"/>
        <end position="28"/>
    </location>
</feature>
<dbReference type="Proteomes" id="UP000184452">
    <property type="component" value="Unassembled WGS sequence"/>
</dbReference>
<reference evidence="3 4" key="1">
    <citation type="submission" date="2016-11" db="EMBL/GenBank/DDBJ databases">
        <authorList>
            <person name="Jaros S."/>
            <person name="Januszkiewicz K."/>
            <person name="Wedrychowicz H."/>
        </authorList>
    </citation>
    <scope>NUCLEOTIDE SEQUENCE [LARGE SCALE GENOMIC DNA]</scope>
    <source>
        <strain evidence="3 4">CGMCC 4.5723</strain>
    </source>
</reference>
<sequence>MDGNPPPQEDSGRGPRWAPPPPVPPSAPGPGWSIPPQGGPRVPPRPAGSAPAPDPYRRPARGVSPWLTLAVGLLAGALLGAVATLLLTSVDLRGRPFDTALETCGLTDHPSAEVGDEGRSVFLQHRGATDTAGLGDDELDCVLRELGAPDSLFVEMGQTRALDGRRSLEWDGIEATWSFHPDDGIDTQLVAR</sequence>
<feature type="compositionally biased region" description="Pro residues" evidence="1">
    <location>
        <begin position="37"/>
        <end position="46"/>
    </location>
</feature>
<dbReference type="AlphaFoldDB" id="A0A1M6SVI9"/>
<keyword evidence="2" id="KW-0472">Membrane</keyword>
<dbReference type="OrthoDB" id="3261230at2"/>
<name>A0A1M6SVI9_9ACTN</name>
<feature type="region of interest" description="Disordered" evidence="1">
    <location>
        <begin position="1"/>
        <end position="57"/>
    </location>
</feature>
<dbReference type="EMBL" id="FQZK01000021">
    <property type="protein sequence ID" value="SHK48696.1"/>
    <property type="molecule type" value="Genomic_DNA"/>
</dbReference>
<gene>
    <name evidence="3" type="ORF">SAMN05421803_12142</name>
</gene>
<accession>A0A1M6SVI9</accession>
<keyword evidence="4" id="KW-1185">Reference proteome</keyword>
<dbReference type="RefSeq" id="WP_143173474.1">
    <property type="nucleotide sequence ID" value="NZ_FQZK01000021.1"/>
</dbReference>
<feature type="transmembrane region" description="Helical" evidence="2">
    <location>
        <begin position="66"/>
        <end position="87"/>
    </location>
</feature>
<dbReference type="STRING" id="758803.SAMN05421803_12142"/>
<evidence type="ECO:0000313" key="3">
    <source>
        <dbReference type="EMBL" id="SHK48696.1"/>
    </source>
</evidence>
<protein>
    <submittedName>
        <fullName evidence="3">Uncharacterized protein</fullName>
    </submittedName>
</protein>
<evidence type="ECO:0000256" key="2">
    <source>
        <dbReference type="SAM" id="Phobius"/>
    </source>
</evidence>
<proteinExistence type="predicted"/>
<evidence type="ECO:0000256" key="1">
    <source>
        <dbReference type="SAM" id="MobiDB-lite"/>
    </source>
</evidence>
<organism evidence="3 4">
    <name type="scientific">Nocardiopsis flavescens</name>
    <dbReference type="NCBI Taxonomy" id="758803"/>
    <lineage>
        <taxon>Bacteria</taxon>
        <taxon>Bacillati</taxon>
        <taxon>Actinomycetota</taxon>
        <taxon>Actinomycetes</taxon>
        <taxon>Streptosporangiales</taxon>
        <taxon>Nocardiopsidaceae</taxon>
        <taxon>Nocardiopsis</taxon>
    </lineage>
</organism>
<keyword evidence="2" id="KW-1133">Transmembrane helix</keyword>
<evidence type="ECO:0000313" key="4">
    <source>
        <dbReference type="Proteomes" id="UP000184452"/>
    </source>
</evidence>